<organism evidence="5 6">
    <name type="scientific">Microbacterium horticulturae</name>
    <dbReference type="NCBI Taxonomy" id="3028316"/>
    <lineage>
        <taxon>Bacteria</taxon>
        <taxon>Bacillati</taxon>
        <taxon>Actinomycetota</taxon>
        <taxon>Actinomycetes</taxon>
        <taxon>Micrococcales</taxon>
        <taxon>Microbacteriaceae</taxon>
        <taxon>Microbacterium</taxon>
    </lineage>
</organism>
<sequence>MSHAVIGAGCRAHRWLRVTVQSRATLADVAKLAGVSAKTVSRVYAQRDRVSAETVERVLSAAKRLRFRPNSLARSLRRGGPSKTIGFIMGELLNPFYYGIAAGIERELAAHGSPLIVATTDDSPDGEEHVADALLAQRVGALLMIPVGDDQSYLEGERQLGTPVIAIDRPARNLVADAIVLENRTGTHTATASLIVHGHRDIAYVCNPASVYTQLERVQGYRDALRDAGLPVDGRHEVLLDDMSIPLEDTVRELLCAREAPTAIVAGNNRACVAALRAMRGLRHPPALIGFDDFDTADVLGVSVIAHDPVEMGRAAARLALERMADPAGFTTRVELPTWLIRRGSGERPPER</sequence>
<dbReference type="InterPro" id="IPR028082">
    <property type="entry name" value="Peripla_BP_I"/>
</dbReference>
<dbReference type="InterPro" id="IPR001761">
    <property type="entry name" value="Peripla_BP/Lac1_sug-bd_dom"/>
</dbReference>
<evidence type="ECO:0000256" key="3">
    <source>
        <dbReference type="ARBA" id="ARBA00023163"/>
    </source>
</evidence>
<dbReference type="Pfam" id="PF00356">
    <property type="entry name" value="LacI"/>
    <property type="match status" value="1"/>
</dbReference>
<dbReference type="CDD" id="cd06267">
    <property type="entry name" value="PBP1_LacI_sugar_binding-like"/>
    <property type="match status" value="1"/>
</dbReference>
<dbReference type="CDD" id="cd01392">
    <property type="entry name" value="HTH_LacI"/>
    <property type="match status" value="1"/>
</dbReference>
<keyword evidence="2 5" id="KW-0238">DNA-binding</keyword>
<accession>A0ABY8BWZ5</accession>
<dbReference type="PANTHER" id="PTHR30146:SF109">
    <property type="entry name" value="HTH-TYPE TRANSCRIPTIONAL REGULATOR GALS"/>
    <property type="match status" value="1"/>
</dbReference>
<dbReference type="PROSITE" id="PS50932">
    <property type="entry name" value="HTH_LACI_2"/>
    <property type="match status" value="1"/>
</dbReference>
<dbReference type="RefSeq" id="WP_275277380.1">
    <property type="nucleotide sequence ID" value="NZ_CP119108.1"/>
</dbReference>
<reference evidence="5 6" key="1">
    <citation type="submission" date="2023-03" db="EMBL/GenBank/DDBJ databases">
        <title>Genome sequence of Microbacterium sp. KACC 23027.</title>
        <authorList>
            <person name="Kim S."/>
            <person name="Heo J."/>
            <person name="Kwon S.-W."/>
        </authorList>
    </citation>
    <scope>NUCLEOTIDE SEQUENCE [LARGE SCALE GENOMIC DNA]</scope>
    <source>
        <strain evidence="5 6">KACC 23027</strain>
    </source>
</reference>
<dbReference type="SUPFAM" id="SSF53822">
    <property type="entry name" value="Periplasmic binding protein-like I"/>
    <property type="match status" value="1"/>
</dbReference>
<dbReference type="SUPFAM" id="SSF47413">
    <property type="entry name" value="lambda repressor-like DNA-binding domains"/>
    <property type="match status" value="1"/>
</dbReference>
<dbReference type="SMART" id="SM00354">
    <property type="entry name" value="HTH_LACI"/>
    <property type="match status" value="1"/>
</dbReference>
<evidence type="ECO:0000256" key="2">
    <source>
        <dbReference type="ARBA" id="ARBA00023125"/>
    </source>
</evidence>
<name>A0ABY8BWZ5_9MICO</name>
<gene>
    <name evidence="5" type="ORF">PU630_12440</name>
</gene>
<evidence type="ECO:0000259" key="4">
    <source>
        <dbReference type="PROSITE" id="PS50932"/>
    </source>
</evidence>
<dbReference type="InterPro" id="IPR000843">
    <property type="entry name" value="HTH_LacI"/>
</dbReference>
<evidence type="ECO:0000313" key="6">
    <source>
        <dbReference type="Proteomes" id="UP001214553"/>
    </source>
</evidence>
<dbReference type="PANTHER" id="PTHR30146">
    <property type="entry name" value="LACI-RELATED TRANSCRIPTIONAL REPRESSOR"/>
    <property type="match status" value="1"/>
</dbReference>
<dbReference type="Gene3D" id="1.10.260.40">
    <property type="entry name" value="lambda repressor-like DNA-binding domains"/>
    <property type="match status" value="1"/>
</dbReference>
<dbReference type="Gene3D" id="3.40.50.2300">
    <property type="match status" value="2"/>
</dbReference>
<feature type="domain" description="HTH lacI-type" evidence="4">
    <location>
        <begin position="24"/>
        <end position="78"/>
    </location>
</feature>
<dbReference type="GO" id="GO:0003677">
    <property type="term" value="F:DNA binding"/>
    <property type="evidence" value="ECO:0007669"/>
    <property type="project" value="UniProtKB-KW"/>
</dbReference>
<dbReference type="Proteomes" id="UP001214553">
    <property type="component" value="Chromosome"/>
</dbReference>
<protein>
    <submittedName>
        <fullName evidence="5">LacI family DNA-binding transcriptional regulator</fullName>
    </submittedName>
</protein>
<keyword evidence="1" id="KW-0805">Transcription regulation</keyword>
<proteinExistence type="predicted"/>
<dbReference type="InterPro" id="IPR010982">
    <property type="entry name" value="Lambda_DNA-bd_dom_sf"/>
</dbReference>
<keyword evidence="6" id="KW-1185">Reference proteome</keyword>
<dbReference type="Pfam" id="PF00532">
    <property type="entry name" value="Peripla_BP_1"/>
    <property type="match status" value="1"/>
</dbReference>
<evidence type="ECO:0000256" key="1">
    <source>
        <dbReference type="ARBA" id="ARBA00023015"/>
    </source>
</evidence>
<dbReference type="EMBL" id="CP119108">
    <property type="protein sequence ID" value="WEG08042.1"/>
    <property type="molecule type" value="Genomic_DNA"/>
</dbReference>
<keyword evidence="3" id="KW-0804">Transcription</keyword>
<evidence type="ECO:0000313" key="5">
    <source>
        <dbReference type="EMBL" id="WEG08042.1"/>
    </source>
</evidence>